<evidence type="ECO:0000256" key="1">
    <source>
        <dbReference type="SAM" id="MobiDB-lite"/>
    </source>
</evidence>
<dbReference type="AlphaFoldDB" id="A0A154P6T1"/>
<accession>A0A154P6T1</accession>
<sequence>MEARRPTPGDAAPSPSPFHCPGRDCTDTGRGWVEIAVGYRWRYLKDSTVCDIFGSVEDSGVVTEMERRDPRYGYTCPLIIRNVWRVTKLQKSRMFANPLRVTGYTSFARLSSEKWYGLSLSSKVEAAVDNRGCSDTSLT</sequence>
<name>A0A154P6T1_DUFNO</name>
<dbReference type="Proteomes" id="UP000076502">
    <property type="component" value="Unassembled WGS sequence"/>
</dbReference>
<dbReference type="EMBL" id="KQ434827">
    <property type="protein sequence ID" value="KZC07533.1"/>
    <property type="molecule type" value="Genomic_DNA"/>
</dbReference>
<evidence type="ECO:0000313" key="3">
    <source>
        <dbReference type="Proteomes" id="UP000076502"/>
    </source>
</evidence>
<reference evidence="2 3" key="1">
    <citation type="submission" date="2015-07" db="EMBL/GenBank/DDBJ databases">
        <title>The genome of Dufourea novaeangliae.</title>
        <authorList>
            <person name="Pan H."/>
            <person name="Kapheim K."/>
        </authorList>
    </citation>
    <scope>NUCLEOTIDE SEQUENCE [LARGE SCALE GENOMIC DNA]</scope>
    <source>
        <strain evidence="2">0120121106</strain>
        <tissue evidence="2">Whole body</tissue>
    </source>
</reference>
<protein>
    <submittedName>
        <fullName evidence="2">Uncharacterized protein</fullName>
    </submittedName>
</protein>
<organism evidence="2 3">
    <name type="scientific">Dufourea novaeangliae</name>
    <name type="common">Sweat bee</name>
    <dbReference type="NCBI Taxonomy" id="178035"/>
    <lineage>
        <taxon>Eukaryota</taxon>
        <taxon>Metazoa</taxon>
        <taxon>Ecdysozoa</taxon>
        <taxon>Arthropoda</taxon>
        <taxon>Hexapoda</taxon>
        <taxon>Insecta</taxon>
        <taxon>Pterygota</taxon>
        <taxon>Neoptera</taxon>
        <taxon>Endopterygota</taxon>
        <taxon>Hymenoptera</taxon>
        <taxon>Apocrita</taxon>
        <taxon>Aculeata</taxon>
        <taxon>Apoidea</taxon>
        <taxon>Anthophila</taxon>
        <taxon>Halictidae</taxon>
        <taxon>Rophitinae</taxon>
        <taxon>Dufourea</taxon>
    </lineage>
</organism>
<evidence type="ECO:0000313" key="2">
    <source>
        <dbReference type="EMBL" id="KZC07533.1"/>
    </source>
</evidence>
<gene>
    <name evidence="2" type="ORF">WN55_08304</name>
</gene>
<feature type="region of interest" description="Disordered" evidence="1">
    <location>
        <begin position="1"/>
        <end position="20"/>
    </location>
</feature>
<keyword evidence="3" id="KW-1185">Reference proteome</keyword>
<proteinExistence type="predicted"/>